<dbReference type="Proteomes" id="UP000663823">
    <property type="component" value="Unassembled WGS sequence"/>
</dbReference>
<keyword evidence="1" id="KW-0812">Transmembrane</keyword>
<gene>
    <name evidence="2" type="ORF">OTI717_LOCUS40844</name>
</gene>
<sequence length="146" mass="16802">MPPVNTHYRRNFRSQLVANRRINSTSIIEQQKKKWSIVIQVIKVIAAILVPIMIGAFTIIQTLQELKIARMQRDANKEQQVHDSLRVIQSRIDTVYDTFIGDLSTIVLKPNNNLTESELMFARAKKVIIRNLSIWMVLICPMSNSA</sequence>
<protein>
    <submittedName>
        <fullName evidence="2">Uncharacterized protein</fullName>
    </submittedName>
</protein>
<feature type="transmembrane region" description="Helical" evidence="1">
    <location>
        <begin position="37"/>
        <end position="63"/>
    </location>
</feature>
<name>A0A820FJT3_9BILA</name>
<evidence type="ECO:0000256" key="1">
    <source>
        <dbReference type="SAM" id="Phobius"/>
    </source>
</evidence>
<accession>A0A820FJT3</accession>
<keyword evidence="1" id="KW-0472">Membrane</keyword>
<organism evidence="2 3">
    <name type="scientific">Rotaria sordida</name>
    <dbReference type="NCBI Taxonomy" id="392033"/>
    <lineage>
        <taxon>Eukaryota</taxon>
        <taxon>Metazoa</taxon>
        <taxon>Spiralia</taxon>
        <taxon>Gnathifera</taxon>
        <taxon>Rotifera</taxon>
        <taxon>Eurotatoria</taxon>
        <taxon>Bdelloidea</taxon>
        <taxon>Philodinida</taxon>
        <taxon>Philodinidae</taxon>
        <taxon>Rotaria</taxon>
    </lineage>
</organism>
<dbReference type="AlphaFoldDB" id="A0A820FJT3"/>
<reference evidence="2" key="1">
    <citation type="submission" date="2021-02" db="EMBL/GenBank/DDBJ databases">
        <authorList>
            <person name="Nowell W R."/>
        </authorList>
    </citation>
    <scope>NUCLEOTIDE SEQUENCE</scope>
</reference>
<keyword evidence="1" id="KW-1133">Transmembrane helix</keyword>
<proteinExistence type="predicted"/>
<evidence type="ECO:0000313" key="3">
    <source>
        <dbReference type="Proteomes" id="UP000663823"/>
    </source>
</evidence>
<evidence type="ECO:0000313" key="2">
    <source>
        <dbReference type="EMBL" id="CAF4263309.1"/>
    </source>
</evidence>
<dbReference type="EMBL" id="CAJOAX010035703">
    <property type="protein sequence ID" value="CAF4263309.1"/>
    <property type="molecule type" value="Genomic_DNA"/>
</dbReference>
<comment type="caution">
    <text evidence="2">The sequence shown here is derived from an EMBL/GenBank/DDBJ whole genome shotgun (WGS) entry which is preliminary data.</text>
</comment>